<dbReference type="Gene3D" id="2.40.40.10">
    <property type="entry name" value="RlpA-like domain"/>
    <property type="match status" value="1"/>
</dbReference>
<keyword evidence="2" id="KW-0812">Transmembrane</keyword>
<feature type="transmembrane region" description="Helical" evidence="2">
    <location>
        <begin position="31"/>
        <end position="50"/>
    </location>
</feature>
<reference evidence="5" key="1">
    <citation type="journal article" date="2019" name="Int. J. Syst. Evol. Microbiol.">
        <title>The Global Catalogue of Microorganisms (GCM) 10K type strain sequencing project: providing services to taxonomists for standard genome sequencing and annotation.</title>
        <authorList>
            <consortium name="The Broad Institute Genomics Platform"/>
            <consortium name="The Broad Institute Genome Sequencing Center for Infectious Disease"/>
            <person name="Wu L."/>
            <person name="Ma J."/>
        </authorList>
    </citation>
    <scope>NUCLEOTIDE SEQUENCE [LARGE SCALE GENOMIC DNA]</scope>
    <source>
        <strain evidence="5">CCM 8749</strain>
    </source>
</reference>
<dbReference type="InterPro" id="IPR010611">
    <property type="entry name" value="3D_dom"/>
</dbReference>
<dbReference type="InterPro" id="IPR011098">
    <property type="entry name" value="G5_dom"/>
</dbReference>
<protein>
    <submittedName>
        <fullName evidence="4">Ubiquitin-like domain-containing protein</fullName>
    </submittedName>
</protein>
<comment type="caution">
    <text evidence="4">The sequence shown here is derived from an EMBL/GenBank/DDBJ whole genome shotgun (WGS) entry which is preliminary data.</text>
</comment>
<evidence type="ECO:0000313" key="4">
    <source>
        <dbReference type="EMBL" id="MFC5987297.1"/>
    </source>
</evidence>
<dbReference type="InterPro" id="IPR051933">
    <property type="entry name" value="Resuscitation_pf_RpfB"/>
</dbReference>
<dbReference type="Proteomes" id="UP001596250">
    <property type="component" value="Unassembled WGS sequence"/>
</dbReference>
<dbReference type="InterPro" id="IPR007137">
    <property type="entry name" value="DUF348"/>
</dbReference>
<evidence type="ECO:0000256" key="2">
    <source>
        <dbReference type="SAM" id="Phobius"/>
    </source>
</evidence>
<dbReference type="Pfam" id="PF07501">
    <property type="entry name" value="G5"/>
    <property type="match status" value="1"/>
</dbReference>
<organism evidence="4 5">
    <name type="scientific">Marinicrinis lubricantis</name>
    <dbReference type="NCBI Taxonomy" id="2086470"/>
    <lineage>
        <taxon>Bacteria</taxon>
        <taxon>Bacillati</taxon>
        <taxon>Bacillota</taxon>
        <taxon>Bacilli</taxon>
        <taxon>Bacillales</taxon>
        <taxon>Paenibacillaceae</taxon>
    </lineage>
</organism>
<dbReference type="EMBL" id="JBHSQV010000158">
    <property type="protein sequence ID" value="MFC5987297.1"/>
    <property type="molecule type" value="Genomic_DNA"/>
</dbReference>
<dbReference type="InterPro" id="IPR036908">
    <property type="entry name" value="RlpA-like_sf"/>
</dbReference>
<keyword evidence="2" id="KW-1133">Transmembrane helix</keyword>
<dbReference type="PANTHER" id="PTHR39160">
    <property type="entry name" value="CELL WALL-BINDING PROTEIN YOCH"/>
    <property type="match status" value="1"/>
</dbReference>
<dbReference type="Gene3D" id="2.20.230.10">
    <property type="entry name" value="Resuscitation-promoting factor rpfb"/>
    <property type="match status" value="1"/>
</dbReference>
<evidence type="ECO:0000313" key="5">
    <source>
        <dbReference type="Proteomes" id="UP001596250"/>
    </source>
</evidence>
<accession>A0ABW1IQE8</accession>
<dbReference type="PANTHER" id="PTHR39160:SF4">
    <property type="entry name" value="RESUSCITATION-PROMOTING FACTOR RPFB"/>
    <property type="match status" value="1"/>
</dbReference>
<feature type="domain" description="G5" evidence="3">
    <location>
        <begin position="166"/>
        <end position="246"/>
    </location>
</feature>
<dbReference type="CDD" id="cd14667">
    <property type="entry name" value="3D_containing_proteins"/>
    <property type="match status" value="1"/>
</dbReference>
<gene>
    <name evidence="4" type="ORF">ACFPXP_12865</name>
</gene>
<dbReference type="RefSeq" id="WP_379894653.1">
    <property type="nucleotide sequence ID" value="NZ_CBCSCT010000047.1"/>
</dbReference>
<keyword evidence="5" id="KW-1185">Reference proteome</keyword>
<name>A0ABW1IQE8_9BACL</name>
<keyword evidence="1" id="KW-0732">Signal</keyword>
<proteinExistence type="predicted"/>
<dbReference type="Pfam" id="PF06725">
    <property type="entry name" value="3D"/>
    <property type="match status" value="1"/>
</dbReference>
<dbReference type="Pfam" id="PF03990">
    <property type="entry name" value="DUF348"/>
    <property type="match status" value="2"/>
</dbReference>
<dbReference type="SMART" id="SM01208">
    <property type="entry name" value="G5"/>
    <property type="match status" value="1"/>
</dbReference>
<evidence type="ECO:0000259" key="3">
    <source>
        <dbReference type="PROSITE" id="PS51109"/>
    </source>
</evidence>
<keyword evidence="2" id="KW-0472">Membrane</keyword>
<sequence>MTFQTQKETASVKRSSAMSFAIRWKHENKKWWLITCFSLIAVSLLFFILLHGTDSKSVTLTIDGVQKQVQTKEATVQGLLEEQSVKLGEHDVVSLPLNAELEHKSVIEIETAKAVQVTSSGKTETKYTTADTVGEALQDLDIAFDADDKIFPDASNPVKEQLKITVVQVETKVEEVQHAIPFQTVKKEDNSLLKGKEQLVQEGQEGVLVSKVETTIADGKVVSKKMVEKNVLQEPVEEVVAVGTKNPVAILSASSPSVDEVTIDGVTFDYKKVLTDVELTAYDAGAGSTGKSEGDPGYGITYSGTKVQEGRTVSVDPKVIPIGWWIYIEGLGFRKAEDTGSAVKGNHIDVYMESTSEAKQFGRKKGYTVYVIGPNKPS</sequence>
<dbReference type="InterPro" id="IPR059180">
    <property type="entry name" value="3D_YorM"/>
</dbReference>
<dbReference type="PROSITE" id="PS51109">
    <property type="entry name" value="G5"/>
    <property type="match status" value="1"/>
</dbReference>
<evidence type="ECO:0000256" key="1">
    <source>
        <dbReference type="ARBA" id="ARBA00022729"/>
    </source>
</evidence>
<dbReference type="SUPFAM" id="SSF50685">
    <property type="entry name" value="Barwin-like endoglucanases"/>
    <property type="match status" value="1"/>
</dbReference>